<keyword evidence="3 6" id="KW-0460">Magnesium</keyword>
<evidence type="ECO:0000259" key="7">
    <source>
        <dbReference type="PROSITE" id="PS51705"/>
    </source>
</evidence>
<dbReference type="GO" id="GO:0005525">
    <property type="term" value="F:GTP binding"/>
    <property type="evidence" value="ECO:0007669"/>
    <property type="project" value="UniProtKB-KW"/>
</dbReference>
<dbReference type="InterPro" id="IPR030394">
    <property type="entry name" value="G_HFLX_dom"/>
</dbReference>
<evidence type="ECO:0000256" key="5">
    <source>
        <dbReference type="PIRSR" id="PIRSR006809-1"/>
    </source>
</evidence>
<dbReference type="Gene3D" id="3.40.50.300">
    <property type="entry name" value="P-loop containing nucleotide triphosphate hydrolases"/>
    <property type="match status" value="1"/>
</dbReference>
<feature type="binding site" evidence="5">
    <location>
        <begin position="292"/>
        <end position="296"/>
    </location>
    <ligand>
        <name>GTP</name>
        <dbReference type="ChEBI" id="CHEBI:37565"/>
    </ligand>
</feature>
<dbReference type="PROSITE" id="PS51705">
    <property type="entry name" value="G_HFLX"/>
    <property type="match status" value="1"/>
</dbReference>
<feature type="binding site" evidence="5">
    <location>
        <begin position="314"/>
        <end position="317"/>
    </location>
    <ligand>
        <name>GTP</name>
        <dbReference type="ChEBI" id="CHEBI:37565"/>
    </ligand>
</feature>
<dbReference type="GO" id="GO:0043022">
    <property type="term" value="F:ribosome binding"/>
    <property type="evidence" value="ECO:0007669"/>
    <property type="project" value="TreeGrafter"/>
</dbReference>
<evidence type="ECO:0000256" key="2">
    <source>
        <dbReference type="ARBA" id="ARBA00022741"/>
    </source>
</evidence>
<protein>
    <submittedName>
        <fullName evidence="9">Putative GTP-binding protein 6 (inferred by orthology to a human protein)</fullName>
    </submittedName>
</protein>
<proteinExistence type="predicted"/>
<accession>A0A0K0FN70</accession>
<dbReference type="AlphaFoldDB" id="A0A0K0FN70"/>
<evidence type="ECO:0000313" key="8">
    <source>
        <dbReference type="Proteomes" id="UP000035680"/>
    </source>
</evidence>
<dbReference type="Proteomes" id="UP000035680">
    <property type="component" value="Unassembled WGS sequence"/>
</dbReference>
<evidence type="ECO:0000256" key="1">
    <source>
        <dbReference type="ARBA" id="ARBA00022723"/>
    </source>
</evidence>
<dbReference type="WBParaSite" id="SVE_1045000.1">
    <property type="protein sequence ID" value="SVE_1045000.1"/>
    <property type="gene ID" value="SVE_1045000"/>
</dbReference>
<reference evidence="9" key="2">
    <citation type="submission" date="2015-08" db="UniProtKB">
        <authorList>
            <consortium name="WormBaseParasite"/>
        </authorList>
    </citation>
    <scope>IDENTIFICATION</scope>
</reference>
<keyword evidence="4 5" id="KW-0342">GTP-binding</keyword>
<sequence>MLRFVSLLPSKTFRRSLFYCRNFCSIIKEEEGSLLSDIDLNMPSVSYVQHSFLVVHPKIRWGRNATPPKEKNDELQVEEAIALVKTIPGFSVSQSVIVGTDYTTKKKHIWGQGRIEDLLKLKVSSRVSALMINVDQITPLQQTELYSIFRVPIYDRYNIVLKIFKLFAKTKLAYYQIQLAEIPYIRNRLHYLDNNDTNCDVLQITDAVNALAKSGLDRKEALRLREHALRKRIKSSIESAKNEVAERKLRQDKKNAGNSLVIAIIGYTNVGKTTFIKRITGASQLNPEDKLFATLDTTIHPFSLPSRNNVFIADTIGFMASLPVGLFESFSATLMHATSADLLIHLIDLSHPDVLAQKKNVLKTLIDLKFPQKLIDNMICVGNKLDKISDYDKHKLIESEVLNKNDSVISSTSGYGINELILKIDKTIMNINNSRIRRFKLKPESKLISYFYENNLVTTEPVVSECGEYLIFDICLNDGQLNKLKKKMNFMIKQQ</sequence>
<name>A0A0K0FN70_STRVS</name>
<dbReference type="GO" id="GO:0005737">
    <property type="term" value="C:cytoplasm"/>
    <property type="evidence" value="ECO:0007669"/>
    <property type="project" value="TreeGrafter"/>
</dbReference>
<dbReference type="InterPro" id="IPR042108">
    <property type="entry name" value="GTPase_HflX_N_sf"/>
</dbReference>
<feature type="binding site" evidence="6">
    <location>
        <position position="273"/>
    </location>
    <ligand>
        <name>Mg(2+)</name>
        <dbReference type="ChEBI" id="CHEBI:18420"/>
    </ligand>
</feature>
<dbReference type="SUPFAM" id="SSF52540">
    <property type="entry name" value="P-loop containing nucleoside triphosphate hydrolases"/>
    <property type="match status" value="1"/>
</dbReference>
<feature type="domain" description="Hflx-type G" evidence="7">
    <location>
        <begin position="260"/>
        <end position="432"/>
    </location>
</feature>
<dbReference type="InterPro" id="IPR016496">
    <property type="entry name" value="GTPase_HflX"/>
</dbReference>
<dbReference type="InterPro" id="IPR025121">
    <property type="entry name" value="GTPase_HflX_N"/>
</dbReference>
<dbReference type="Pfam" id="PF01926">
    <property type="entry name" value="MMR_HSR1"/>
    <property type="match status" value="1"/>
</dbReference>
<dbReference type="InterPro" id="IPR006073">
    <property type="entry name" value="GTP-bd"/>
</dbReference>
<evidence type="ECO:0000256" key="3">
    <source>
        <dbReference type="ARBA" id="ARBA00022842"/>
    </source>
</evidence>
<feature type="binding site" evidence="5">
    <location>
        <begin position="410"/>
        <end position="412"/>
    </location>
    <ligand>
        <name>GTP</name>
        <dbReference type="ChEBI" id="CHEBI:37565"/>
    </ligand>
</feature>
<dbReference type="FunFam" id="3.40.50.300:FF:000886">
    <property type="entry name" value="Putative GTP-binding protein 6"/>
    <property type="match status" value="1"/>
</dbReference>
<evidence type="ECO:0000256" key="4">
    <source>
        <dbReference type="ARBA" id="ARBA00023134"/>
    </source>
</evidence>
<reference evidence="8" key="1">
    <citation type="submission" date="2014-07" db="EMBL/GenBank/DDBJ databases">
        <authorList>
            <person name="Martin A.A"/>
            <person name="De Silva N."/>
        </authorList>
    </citation>
    <scope>NUCLEOTIDE SEQUENCE</scope>
</reference>
<evidence type="ECO:0000256" key="6">
    <source>
        <dbReference type="PIRSR" id="PIRSR006809-2"/>
    </source>
</evidence>
<evidence type="ECO:0000313" key="9">
    <source>
        <dbReference type="WBParaSite" id="SVE_1045000.1"/>
    </source>
</evidence>
<feature type="binding site" evidence="5">
    <location>
        <begin position="266"/>
        <end position="273"/>
    </location>
    <ligand>
        <name>GTP</name>
        <dbReference type="ChEBI" id="CHEBI:37565"/>
    </ligand>
</feature>
<dbReference type="GO" id="GO:0046872">
    <property type="term" value="F:metal ion binding"/>
    <property type="evidence" value="ECO:0007669"/>
    <property type="project" value="UniProtKB-KW"/>
</dbReference>
<dbReference type="PANTHER" id="PTHR10229">
    <property type="entry name" value="GTP-BINDING PROTEIN HFLX"/>
    <property type="match status" value="1"/>
</dbReference>
<dbReference type="PANTHER" id="PTHR10229:SF0">
    <property type="entry name" value="GTP-BINDING PROTEIN 6-RELATED"/>
    <property type="match status" value="1"/>
</dbReference>
<organism evidence="8 9">
    <name type="scientific">Strongyloides venezuelensis</name>
    <name type="common">Threadworm</name>
    <dbReference type="NCBI Taxonomy" id="75913"/>
    <lineage>
        <taxon>Eukaryota</taxon>
        <taxon>Metazoa</taxon>
        <taxon>Ecdysozoa</taxon>
        <taxon>Nematoda</taxon>
        <taxon>Chromadorea</taxon>
        <taxon>Rhabditida</taxon>
        <taxon>Tylenchina</taxon>
        <taxon>Panagrolaimomorpha</taxon>
        <taxon>Strongyloidoidea</taxon>
        <taxon>Strongyloididae</taxon>
        <taxon>Strongyloides</taxon>
    </lineage>
</organism>
<dbReference type="InterPro" id="IPR027417">
    <property type="entry name" value="P-loop_NTPase"/>
</dbReference>
<keyword evidence="1 6" id="KW-0479">Metal-binding</keyword>
<feature type="binding site" evidence="5">
    <location>
        <begin position="383"/>
        <end position="386"/>
    </location>
    <ligand>
        <name>GTP</name>
        <dbReference type="ChEBI" id="CHEBI:37565"/>
    </ligand>
</feature>
<dbReference type="PIRSF" id="PIRSF006809">
    <property type="entry name" value="GTP-binding_hflX_prd"/>
    <property type="match status" value="1"/>
</dbReference>
<dbReference type="Gene3D" id="3.40.50.11060">
    <property type="entry name" value="GTPase HflX, N-terminal domain"/>
    <property type="match status" value="1"/>
</dbReference>
<keyword evidence="8" id="KW-1185">Reference proteome</keyword>
<feature type="binding site" evidence="6">
    <location>
        <position position="294"/>
    </location>
    <ligand>
        <name>Mg(2+)</name>
        <dbReference type="ChEBI" id="CHEBI:18420"/>
    </ligand>
</feature>
<dbReference type="STRING" id="75913.A0A0K0FN70"/>
<comment type="cofactor">
    <cofactor evidence="6">
        <name>Mg(2+)</name>
        <dbReference type="ChEBI" id="CHEBI:18420"/>
    </cofactor>
</comment>
<dbReference type="Pfam" id="PF13167">
    <property type="entry name" value="GTP-bdg_N"/>
    <property type="match status" value="1"/>
</dbReference>
<dbReference type="PRINTS" id="PR00326">
    <property type="entry name" value="GTP1OBG"/>
</dbReference>
<keyword evidence="2 5" id="KW-0547">Nucleotide-binding</keyword>